<dbReference type="InterPro" id="IPR000835">
    <property type="entry name" value="HTH_MarR-typ"/>
</dbReference>
<evidence type="ECO:0000259" key="2">
    <source>
        <dbReference type="Pfam" id="PF12802"/>
    </source>
</evidence>
<gene>
    <name evidence="3" type="ORF">GCM10025783_19150</name>
</gene>
<evidence type="ECO:0000313" key="4">
    <source>
        <dbReference type="Proteomes" id="UP001500121"/>
    </source>
</evidence>
<dbReference type="Pfam" id="PF00480">
    <property type="entry name" value="ROK"/>
    <property type="match status" value="1"/>
</dbReference>
<organism evidence="3 4">
    <name type="scientific">Amnibacterium soli</name>
    <dbReference type="NCBI Taxonomy" id="1282736"/>
    <lineage>
        <taxon>Bacteria</taxon>
        <taxon>Bacillati</taxon>
        <taxon>Actinomycetota</taxon>
        <taxon>Actinomycetes</taxon>
        <taxon>Micrococcales</taxon>
        <taxon>Microbacteriaceae</taxon>
        <taxon>Amnibacterium</taxon>
    </lineage>
</organism>
<dbReference type="SUPFAM" id="SSF53067">
    <property type="entry name" value="Actin-like ATPase domain"/>
    <property type="match status" value="1"/>
</dbReference>
<dbReference type="InterPro" id="IPR036388">
    <property type="entry name" value="WH-like_DNA-bd_sf"/>
</dbReference>
<dbReference type="PANTHER" id="PTHR18964:SF149">
    <property type="entry name" value="BIFUNCTIONAL UDP-N-ACETYLGLUCOSAMINE 2-EPIMERASE_N-ACETYLMANNOSAMINE KINASE"/>
    <property type="match status" value="1"/>
</dbReference>
<dbReference type="InterPro" id="IPR000600">
    <property type="entry name" value="ROK"/>
</dbReference>
<reference evidence="4" key="1">
    <citation type="journal article" date="2019" name="Int. J. Syst. Evol. Microbiol.">
        <title>The Global Catalogue of Microorganisms (GCM) 10K type strain sequencing project: providing services to taxonomists for standard genome sequencing and annotation.</title>
        <authorList>
            <consortium name="The Broad Institute Genomics Platform"/>
            <consortium name="The Broad Institute Genome Sequencing Center for Infectious Disease"/>
            <person name="Wu L."/>
            <person name="Ma J."/>
        </authorList>
    </citation>
    <scope>NUCLEOTIDE SEQUENCE [LARGE SCALE GENOMIC DNA]</scope>
    <source>
        <strain evidence="4">JCM 19015</strain>
    </source>
</reference>
<keyword evidence="4" id="KW-1185">Reference proteome</keyword>
<dbReference type="InterPro" id="IPR036390">
    <property type="entry name" value="WH_DNA-bd_sf"/>
</dbReference>
<dbReference type="Proteomes" id="UP001500121">
    <property type="component" value="Unassembled WGS sequence"/>
</dbReference>
<proteinExistence type="inferred from homology"/>
<evidence type="ECO:0000256" key="1">
    <source>
        <dbReference type="ARBA" id="ARBA00006479"/>
    </source>
</evidence>
<sequence length="376" mass="38152">MTLPEPLGETASRTFRALLAAGTATRPELAEALRVTKQTVSAAIAELEERELVEAVAVQQGRTGRSALRYALHRRAGWVAGVDLGSNRLRVAAARLDGTIVAERLVRNPAPTVSRDWPDQLELAAHALAEVAQELSESEGGLLGATLAVARAVPVRRDLVGDGAEGVDERLLAALVPVAPAAVWTENDVNCEAIAQLRYRPGPPPRSVLHLHVGAGVGAALIVEGVIVRGARGRAGEIKGLASPIGRGGSVEEALSVGGLLEAAGHSAAAPLPAALDDLFAAAATGDPAAETAVADEARGVALLLRDLTAVLDPDLVVLSGSLGGRSELHERVAAVAAGLAVDVVPAEDPLGDAAAVLGAAGLAADLVLDAVAPAR</sequence>
<name>A0ABP8Z5M1_9MICO</name>
<dbReference type="RefSeq" id="WP_345480928.1">
    <property type="nucleotide sequence ID" value="NZ_BAABLP010000004.1"/>
</dbReference>
<dbReference type="Gene3D" id="1.10.10.10">
    <property type="entry name" value="Winged helix-like DNA-binding domain superfamily/Winged helix DNA-binding domain"/>
    <property type="match status" value="1"/>
</dbReference>
<accession>A0ABP8Z5M1</accession>
<dbReference type="Gene3D" id="3.30.420.40">
    <property type="match status" value="2"/>
</dbReference>
<comment type="caution">
    <text evidence="3">The sequence shown here is derived from an EMBL/GenBank/DDBJ whole genome shotgun (WGS) entry which is preliminary data.</text>
</comment>
<dbReference type="PANTHER" id="PTHR18964">
    <property type="entry name" value="ROK (REPRESSOR, ORF, KINASE) FAMILY"/>
    <property type="match status" value="1"/>
</dbReference>
<dbReference type="EMBL" id="BAABLP010000004">
    <property type="protein sequence ID" value="GAA4747223.1"/>
    <property type="molecule type" value="Genomic_DNA"/>
</dbReference>
<protein>
    <submittedName>
        <fullName evidence="3">ROK family protein</fullName>
    </submittedName>
</protein>
<evidence type="ECO:0000313" key="3">
    <source>
        <dbReference type="EMBL" id="GAA4747223.1"/>
    </source>
</evidence>
<dbReference type="Pfam" id="PF12802">
    <property type="entry name" value="MarR_2"/>
    <property type="match status" value="1"/>
</dbReference>
<comment type="similarity">
    <text evidence="1">Belongs to the ROK (NagC/XylR) family.</text>
</comment>
<feature type="domain" description="HTH marR-type" evidence="2">
    <location>
        <begin position="10"/>
        <end position="59"/>
    </location>
</feature>
<dbReference type="InterPro" id="IPR043129">
    <property type="entry name" value="ATPase_NBD"/>
</dbReference>
<dbReference type="SUPFAM" id="SSF46785">
    <property type="entry name" value="Winged helix' DNA-binding domain"/>
    <property type="match status" value="1"/>
</dbReference>